<gene>
    <name evidence="2" type="ORF">ACH5RR_028846</name>
</gene>
<dbReference type="Proteomes" id="UP001630127">
    <property type="component" value="Unassembled WGS sequence"/>
</dbReference>
<dbReference type="EMBL" id="JBJUIK010000012">
    <property type="protein sequence ID" value="KAL3509445.1"/>
    <property type="molecule type" value="Genomic_DNA"/>
</dbReference>
<evidence type="ECO:0000313" key="2">
    <source>
        <dbReference type="EMBL" id="KAL3509445.1"/>
    </source>
</evidence>
<name>A0ABD2YTK0_9GENT</name>
<accession>A0ABD2YTK0</accession>
<reference evidence="2 3" key="1">
    <citation type="submission" date="2024-11" db="EMBL/GenBank/DDBJ databases">
        <title>A near-complete genome assembly of Cinchona calisaya.</title>
        <authorList>
            <person name="Lian D.C."/>
            <person name="Zhao X.W."/>
            <person name="Wei L."/>
        </authorList>
    </citation>
    <scope>NUCLEOTIDE SEQUENCE [LARGE SCALE GENOMIC DNA]</scope>
    <source>
        <tissue evidence="2">Nenye</tissue>
    </source>
</reference>
<dbReference type="AlphaFoldDB" id="A0ABD2YTK0"/>
<sequence>MLGNYTIILDQADIYSAIAVVRYPYNICSDVLRAFLELWSPLNNTSHFAGGEIGISLLDMKMICGLPITSMPYEEFIPSNHQLQAIDEEGKASFTRNCVFYLLLFGLAAKKISSQEKFVKDVNREDVENPSVKLSNHLKNLGDLNSQLQDSREQLQELENRKIVLLKEEVIIQAEKLQVENKCGILASGIATFKKSLEHRKK</sequence>
<evidence type="ECO:0000256" key="1">
    <source>
        <dbReference type="SAM" id="Coils"/>
    </source>
</evidence>
<evidence type="ECO:0000313" key="3">
    <source>
        <dbReference type="Proteomes" id="UP001630127"/>
    </source>
</evidence>
<evidence type="ECO:0008006" key="4">
    <source>
        <dbReference type="Google" id="ProtNLM"/>
    </source>
</evidence>
<organism evidence="2 3">
    <name type="scientific">Cinchona calisaya</name>
    <dbReference type="NCBI Taxonomy" id="153742"/>
    <lineage>
        <taxon>Eukaryota</taxon>
        <taxon>Viridiplantae</taxon>
        <taxon>Streptophyta</taxon>
        <taxon>Embryophyta</taxon>
        <taxon>Tracheophyta</taxon>
        <taxon>Spermatophyta</taxon>
        <taxon>Magnoliopsida</taxon>
        <taxon>eudicotyledons</taxon>
        <taxon>Gunneridae</taxon>
        <taxon>Pentapetalae</taxon>
        <taxon>asterids</taxon>
        <taxon>lamiids</taxon>
        <taxon>Gentianales</taxon>
        <taxon>Rubiaceae</taxon>
        <taxon>Cinchonoideae</taxon>
        <taxon>Cinchoneae</taxon>
        <taxon>Cinchona</taxon>
    </lineage>
</organism>
<keyword evidence="3" id="KW-1185">Reference proteome</keyword>
<comment type="caution">
    <text evidence="2">The sequence shown here is derived from an EMBL/GenBank/DDBJ whole genome shotgun (WGS) entry which is preliminary data.</text>
</comment>
<protein>
    <recommendedName>
        <fullName evidence="4">Aminotransferase-like plant mobile domain-containing protein</fullName>
    </recommendedName>
</protein>
<feature type="coiled-coil region" evidence="1">
    <location>
        <begin position="134"/>
        <end position="168"/>
    </location>
</feature>
<keyword evidence="1" id="KW-0175">Coiled coil</keyword>
<proteinExistence type="predicted"/>